<accession>A0ACC2LD92</accession>
<organism evidence="1 2">
    <name type="scientific">Persea americana</name>
    <name type="common">Avocado</name>
    <dbReference type="NCBI Taxonomy" id="3435"/>
    <lineage>
        <taxon>Eukaryota</taxon>
        <taxon>Viridiplantae</taxon>
        <taxon>Streptophyta</taxon>
        <taxon>Embryophyta</taxon>
        <taxon>Tracheophyta</taxon>
        <taxon>Spermatophyta</taxon>
        <taxon>Magnoliopsida</taxon>
        <taxon>Magnoliidae</taxon>
        <taxon>Laurales</taxon>
        <taxon>Lauraceae</taxon>
        <taxon>Persea</taxon>
    </lineage>
</organism>
<gene>
    <name evidence="1" type="ORF">MRB53_024466</name>
</gene>
<keyword evidence="2" id="KW-1185">Reference proteome</keyword>
<dbReference type="Proteomes" id="UP001234297">
    <property type="component" value="Chromosome 7"/>
</dbReference>
<sequence length="651" mass="72496">MGNNGGEVSCSYSSPLPSTFPYGLRILVVDDDPTCLMVVEKMLKTCRYEVTTCDHPATALSILRERRGCYDVVLTDVYMPDINGFELLEIVGLEMDLPVVMMSANCDVSVAMSGIKHGACYYLMKPISMGEVKNIWQHIIRKHKEDMKDAEEMASFNQIMQMTSPNEESENKNSPTAWDPVNQAASKQRKKKKGAIGVRIEDKGKKVQSLERKPRVLWNAKLHQKFVKAIDQIGIDRAVPKKILEIIDVPGLTRENIASHLQKYRLFLRRLNEENQSGRLLPPTFKSKLGIHPEQPMVSTLDPAGTLNFPEPFNPIGVQPTAAFDMQNSNPSMLMTSVSRLPFINQDSQSNDPFATSGFGQYLNLPTNIQPILQSGSSSSATRVPLLQQNNGSMGFGMVPQQMEACSSLIVDTMPTTHWPTKPIQRTLESASLVNFGMQNAQNNNLTNMGNAELMNRFKQFSISNSTSNYTGLQVSKSADFYRMTQIEPFGEGSSNMNYSSNLVNDISNQGKIPPEPEMNNKGKRPLDAKDKGKMPIVVEEEEDVFLPELTAPDFNLDLYMNLDNLSQYPMGHLGVIQEEDVLMGGSSSSHDIDSLLQQLHRSTFGNSSDIQPDGNGTNDMVFKQAQDGTKHMESNFEVNPFHMGDNDKAE</sequence>
<dbReference type="EMBL" id="CM056815">
    <property type="protein sequence ID" value="KAJ8631143.1"/>
    <property type="molecule type" value="Genomic_DNA"/>
</dbReference>
<name>A0ACC2LD92_PERAE</name>
<evidence type="ECO:0000313" key="1">
    <source>
        <dbReference type="EMBL" id="KAJ8631143.1"/>
    </source>
</evidence>
<evidence type="ECO:0000313" key="2">
    <source>
        <dbReference type="Proteomes" id="UP001234297"/>
    </source>
</evidence>
<comment type="caution">
    <text evidence="1">The sequence shown here is derived from an EMBL/GenBank/DDBJ whole genome shotgun (WGS) entry which is preliminary data.</text>
</comment>
<proteinExistence type="predicted"/>
<reference evidence="1 2" key="1">
    <citation type="journal article" date="2022" name="Hortic Res">
        <title>A haplotype resolved chromosomal level avocado genome allows analysis of novel avocado genes.</title>
        <authorList>
            <person name="Nath O."/>
            <person name="Fletcher S.J."/>
            <person name="Hayward A."/>
            <person name="Shaw L.M."/>
            <person name="Masouleh A.K."/>
            <person name="Furtado A."/>
            <person name="Henry R.J."/>
            <person name="Mitter N."/>
        </authorList>
    </citation>
    <scope>NUCLEOTIDE SEQUENCE [LARGE SCALE GENOMIC DNA]</scope>
    <source>
        <strain evidence="2">cv. Hass</strain>
    </source>
</reference>
<protein>
    <submittedName>
        <fullName evidence="1">Uncharacterized protein</fullName>
    </submittedName>
</protein>